<dbReference type="Proteomes" id="UP000769157">
    <property type="component" value="Unassembled WGS sequence"/>
</dbReference>
<evidence type="ECO:0000256" key="6">
    <source>
        <dbReference type="SAM" id="MobiDB-lite"/>
    </source>
</evidence>
<feature type="transmembrane region" description="Helical" evidence="7">
    <location>
        <begin position="376"/>
        <end position="397"/>
    </location>
</feature>
<feature type="transmembrane region" description="Helical" evidence="7">
    <location>
        <begin position="144"/>
        <end position="166"/>
    </location>
</feature>
<keyword evidence="3 7" id="KW-0812">Transmembrane</keyword>
<protein>
    <recommendedName>
        <fullName evidence="8">Major facilitator superfamily (MFS) profile domain-containing protein</fullName>
    </recommendedName>
</protein>
<dbReference type="EMBL" id="JAEUBE010000378">
    <property type="protein sequence ID" value="KAH3662562.1"/>
    <property type="molecule type" value="Genomic_DNA"/>
</dbReference>
<dbReference type="Gene3D" id="1.20.1250.20">
    <property type="entry name" value="MFS general substrate transporter like domains"/>
    <property type="match status" value="1"/>
</dbReference>
<reference evidence="9" key="1">
    <citation type="journal article" date="2021" name="Open Biol.">
        <title>Shared evolutionary footprints suggest mitochondrial oxidative damage underlies multiple complex I losses in fungi.</title>
        <authorList>
            <person name="Schikora-Tamarit M.A."/>
            <person name="Marcet-Houben M."/>
            <person name="Nosek J."/>
            <person name="Gabaldon T."/>
        </authorList>
    </citation>
    <scope>NUCLEOTIDE SEQUENCE</scope>
    <source>
        <strain evidence="9">CBS6075</strain>
    </source>
</reference>
<feature type="transmembrane region" description="Helical" evidence="7">
    <location>
        <begin position="274"/>
        <end position="293"/>
    </location>
</feature>
<name>A0A9P8P0E8_9ASCO</name>
<feature type="transmembrane region" description="Helical" evidence="7">
    <location>
        <begin position="205"/>
        <end position="223"/>
    </location>
</feature>
<proteinExistence type="inferred from homology"/>
<evidence type="ECO:0000256" key="7">
    <source>
        <dbReference type="SAM" id="Phobius"/>
    </source>
</evidence>
<organism evidence="9 10">
    <name type="scientific">Ogataea philodendri</name>
    <dbReference type="NCBI Taxonomy" id="1378263"/>
    <lineage>
        <taxon>Eukaryota</taxon>
        <taxon>Fungi</taxon>
        <taxon>Dikarya</taxon>
        <taxon>Ascomycota</taxon>
        <taxon>Saccharomycotina</taxon>
        <taxon>Pichiomycetes</taxon>
        <taxon>Pichiales</taxon>
        <taxon>Pichiaceae</taxon>
        <taxon>Ogataea</taxon>
    </lineage>
</organism>
<dbReference type="Pfam" id="PF07690">
    <property type="entry name" value="MFS_1"/>
    <property type="match status" value="1"/>
</dbReference>
<dbReference type="InterPro" id="IPR011701">
    <property type="entry name" value="MFS"/>
</dbReference>
<keyword evidence="4 7" id="KW-1133">Transmembrane helix</keyword>
<comment type="similarity">
    <text evidence="2">Belongs to the major facilitator superfamily.</text>
</comment>
<comment type="subcellular location">
    <subcellularLocation>
        <location evidence="1">Membrane</location>
        <topology evidence="1">Multi-pass membrane protein</topology>
    </subcellularLocation>
</comment>
<dbReference type="GO" id="GO:0015174">
    <property type="term" value="F:basic amino acid transmembrane transporter activity"/>
    <property type="evidence" value="ECO:0007669"/>
    <property type="project" value="TreeGrafter"/>
</dbReference>
<evidence type="ECO:0000313" key="10">
    <source>
        <dbReference type="Proteomes" id="UP000769157"/>
    </source>
</evidence>
<evidence type="ECO:0000256" key="4">
    <source>
        <dbReference type="ARBA" id="ARBA00022989"/>
    </source>
</evidence>
<dbReference type="PANTHER" id="PTHR23501">
    <property type="entry name" value="MAJOR FACILITATOR SUPERFAMILY"/>
    <property type="match status" value="1"/>
</dbReference>
<feature type="transmembrane region" description="Helical" evidence="7">
    <location>
        <begin position="444"/>
        <end position="467"/>
    </location>
</feature>
<dbReference type="PANTHER" id="PTHR23501:SF81">
    <property type="entry name" value="VACUOLAR BASIC AMINO ACID TRANSPORTER 2"/>
    <property type="match status" value="1"/>
</dbReference>
<dbReference type="RefSeq" id="XP_046059651.1">
    <property type="nucleotide sequence ID" value="XM_046207036.1"/>
</dbReference>
<accession>A0A9P8P0E8</accession>
<evidence type="ECO:0000256" key="5">
    <source>
        <dbReference type="ARBA" id="ARBA00023136"/>
    </source>
</evidence>
<keyword evidence="5 7" id="KW-0472">Membrane</keyword>
<feature type="region of interest" description="Disordered" evidence="6">
    <location>
        <begin position="1"/>
        <end position="25"/>
    </location>
</feature>
<feature type="transmembrane region" description="Helical" evidence="7">
    <location>
        <begin position="305"/>
        <end position="331"/>
    </location>
</feature>
<dbReference type="PROSITE" id="PS50850">
    <property type="entry name" value="MFS"/>
    <property type="match status" value="1"/>
</dbReference>
<evidence type="ECO:0000259" key="8">
    <source>
        <dbReference type="PROSITE" id="PS50850"/>
    </source>
</evidence>
<reference evidence="9" key="2">
    <citation type="submission" date="2021-01" db="EMBL/GenBank/DDBJ databases">
        <authorList>
            <person name="Schikora-Tamarit M.A."/>
        </authorList>
    </citation>
    <scope>NUCLEOTIDE SEQUENCE</scope>
    <source>
        <strain evidence="9">CBS6075</strain>
    </source>
</reference>
<dbReference type="SUPFAM" id="SSF103473">
    <property type="entry name" value="MFS general substrate transporter"/>
    <property type="match status" value="1"/>
</dbReference>
<dbReference type="InterPro" id="IPR020846">
    <property type="entry name" value="MFS_dom"/>
</dbReference>
<feature type="transmembrane region" description="Helical" evidence="7">
    <location>
        <begin position="178"/>
        <end position="199"/>
    </location>
</feature>
<feature type="domain" description="Major facilitator superfamily (MFS) profile" evidence="8">
    <location>
        <begin position="50"/>
        <end position="544"/>
    </location>
</feature>
<feature type="transmembrane region" description="Helical" evidence="7">
    <location>
        <begin position="351"/>
        <end position="369"/>
    </location>
</feature>
<gene>
    <name evidence="9" type="ORF">OGAPHI_005814</name>
</gene>
<keyword evidence="10" id="KW-1185">Reference proteome</keyword>
<dbReference type="InterPro" id="IPR036259">
    <property type="entry name" value="MFS_trans_sf"/>
</dbReference>
<comment type="caution">
    <text evidence="9">The sequence shown here is derived from an EMBL/GenBank/DDBJ whole genome shotgun (WGS) entry which is preliminary data.</text>
</comment>
<evidence type="ECO:0000256" key="2">
    <source>
        <dbReference type="ARBA" id="ARBA00008335"/>
    </source>
</evidence>
<evidence type="ECO:0000313" key="9">
    <source>
        <dbReference type="EMBL" id="KAH3662562.1"/>
    </source>
</evidence>
<dbReference type="GO" id="GO:0000329">
    <property type="term" value="C:fungal-type vacuole membrane"/>
    <property type="evidence" value="ECO:0007669"/>
    <property type="project" value="TreeGrafter"/>
</dbReference>
<feature type="transmembrane region" description="Helical" evidence="7">
    <location>
        <begin position="403"/>
        <end position="432"/>
    </location>
</feature>
<feature type="transmembrane region" description="Helical" evidence="7">
    <location>
        <begin position="114"/>
        <end position="138"/>
    </location>
</feature>
<feature type="transmembrane region" description="Helical" evidence="7">
    <location>
        <begin position="522"/>
        <end position="539"/>
    </location>
</feature>
<dbReference type="CDD" id="cd17502">
    <property type="entry name" value="MFS_Azr1_MDR_like"/>
    <property type="match status" value="1"/>
</dbReference>
<dbReference type="GeneID" id="70237778"/>
<sequence>MSFHQHGDENDGLITPEAPDQASSAYGSTKLVDEEAVVSKPGLPPNFVWIELSLFANVFLSGFDGTVTASTYATIGNEFKAANTASWITSSYLITSTAFQPLYGSFSDVLGRRACLMGATGFFIVGCLGCGLSSSILMLDFFRAITGIGGGGLVTLATIVNSDIIAPEKRGNWQAFQNLLLGFGSICGASLGGVIADTFGWRWCFLFQVPVALAGILVGHHFIHDPKPTHFHLSSHALDRIDINGSVTLVLSLAVQMVVLSLGGNELGWNDYRLQLLFILSLALLALFVAIELKTSAVPIIPPVLLHGAFSYIILGIGVLVGISSYAYLFILPLLFQIVLGDTASHAGLRLTIPSLFTPVGGLIAGYFMSRGKNVLFSLVTAGCALMLLGNTLALFIDTGVNKWLVGLCLVPANVGQGMIFPSSLFSFIYNFDKQKQAISTSTAYLFRSIGSVWGVTGSAAIIQRLFVQKTQQELANLPELSKKQIATIVHSVSKDISVISSLRPEIRAIVVSGYSTAIKRAQLVSCLCCLLCLVLAGLKKAFRVRSRSSYD</sequence>
<dbReference type="Gene3D" id="1.20.1720.10">
    <property type="entry name" value="Multidrug resistance protein D"/>
    <property type="match status" value="1"/>
</dbReference>
<evidence type="ECO:0000256" key="3">
    <source>
        <dbReference type="ARBA" id="ARBA00022692"/>
    </source>
</evidence>
<dbReference type="OrthoDB" id="6770063at2759"/>
<evidence type="ECO:0000256" key="1">
    <source>
        <dbReference type="ARBA" id="ARBA00004141"/>
    </source>
</evidence>
<feature type="transmembrane region" description="Helical" evidence="7">
    <location>
        <begin position="243"/>
        <end position="262"/>
    </location>
</feature>
<dbReference type="AlphaFoldDB" id="A0A9P8P0E8"/>